<dbReference type="InterPro" id="IPR031107">
    <property type="entry name" value="Small_HSP"/>
</dbReference>
<dbReference type="Gene3D" id="2.60.40.790">
    <property type="match status" value="1"/>
</dbReference>
<evidence type="ECO:0000313" key="5">
    <source>
        <dbReference type="Proteomes" id="UP000002019"/>
    </source>
</evidence>
<comment type="similarity">
    <text evidence="1 2">Belongs to the small heat shock protein (HSP20) family.</text>
</comment>
<keyword evidence="5" id="KW-1185">Reference proteome</keyword>
<name>B0VIW3_CLOAI</name>
<dbReference type="Pfam" id="PF00011">
    <property type="entry name" value="HSP20"/>
    <property type="match status" value="1"/>
</dbReference>
<evidence type="ECO:0000313" key="4">
    <source>
        <dbReference type="EMBL" id="CAO80023.1"/>
    </source>
</evidence>
<evidence type="ECO:0000259" key="3">
    <source>
        <dbReference type="PROSITE" id="PS01031"/>
    </source>
</evidence>
<dbReference type="KEGG" id="caci:CLOAM0112"/>
<dbReference type="InterPro" id="IPR002068">
    <property type="entry name" value="A-crystallin/Hsp20_dom"/>
</dbReference>
<evidence type="ECO:0000256" key="2">
    <source>
        <dbReference type="RuleBase" id="RU003616"/>
    </source>
</evidence>
<dbReference type="HOGENOM" id="CLU_046737_8_8_0"/>
<dbReference type="EMBL" id="CU466930">
    <property type="protein sequence ID" value="CAO80023.1"/>
    <property type="molecule type" value="Genomic_DNA"/>
</dbReference>
<protein>
    <submittedName>
        <fullName evidence="4">Molecular chaperone (Small heat shock protein)</fullName>
    </submittedName>
</protein>
<accession>B0VIW3</accession>
<reference evidence="4 5" key="1">
    <citation type="journal article" date="2008" name="J. Bacteriol.">
        <title>'Candidatus Cloacamonas acidaminovorans': genome sequence reconstruction provides a first glimpse of a new bacterial division.</title>
        <authorList>
            <person name="Pelletier E."/>
            <person name="Kreimeyer A."/>
            <person name="Bocs S."/>
            <person name="Rouy Z."/>
            <person name="Gyapay G."/>
            <person name="Chouari R."/>
            <person name="Riviere D."/>
            <person name="Ganesan A."/>
            <person name="Daegelen P."/>
            <person name="Sghir A."/>
            <person name="Cohen G.N."/>
            <person name="Medigue C."/>
            <person name="Weissenbach J."/>
            <person name="Le Paslier D."/>
        </authorList>
    </citation>
    <scope>NUCLEOTIDE SEQUENCE [LARGE SCALE GENOMIC DNA]</scope>
    <source>
        <strain evidence="5">Evry</strain>
    </source>
</reference>
<dbReference type="AlphaFoldDB" id="B0VIW3"/>
<dbReference type="InterPro" id="IPR008978">
    <property type="entry name" value="HSP20-like_chaperone"/>
</dbReference>
<feature type="domain" description="SHSP" evidence="3">
    <location>
        <begin position="21"/>
        <end position="131"/>
    </location>
</feature>
<dbReference type="PROSITE" id="PS01031">
    <property type="entry name" value="SHSP"/>
    <property type="match status" value="1"/>
</dbReference>
<dbReference type="PANTHER" id="PTHR11527">
    <property type="entry name" value="HEAT-SHOCK PROTEIN 20 FAMILY MEMBER"/>
    <property type="match status" value="1"/>
</dbReference>
<evidence type="ECO:0000256" key="1">
    <source>
        <dbReference type="PROSITE-ProRule" id="PRU00285"/>
    </source>
</evidence>
<keyword evidence="4" id="KW-0346">Stress response</keyword>
<organism evidence="4 5">
    <name type="scientific">Cloacimonas acidaminovorans (strain Evry)</name>
    <dbReference type="NCBI Taxonomy" id="459349"/>
    <lineage>
        <taxon>Bacteria</taxon>
        <taxon>Pseudomonadati</taxon>
        <taxon>Candidatus Cloacimonadota</taxon>
        <taxon>Candidatus Cloacimonadia</taxon>
        <taxon>Candidatus Cloacimonadales</taxon>
        <taxon>Candidatus Cloacimonadaceae</taxon>
        <taxon>Candidatus Cloacimonas</taxon>
    </lineage>
</organism>
<dbReference type="eggNOG" id="COG0071">
    <property type="taxonomic scope" value="Bacteria"/>
</dbReference>
<proteinExistence type="inferred from homology"/>
<dbReference type="STRING" id="459349.CLOAM0112"/>
<gene>
    <name evidence="4" type="ordered locus">CLOAM0112</name>
</gene>
<sequence>MSNMLSLFDEFFNRFYEEEGEEDNFRAMAIDIVEHDKDFEILANLPGFKKDDVKISIHDNQLMIEANSNVTKEETKGTVYRCERYSGSYRRNLLLPENVEVSKISAKMEDGVLKVIIPKKEPSPKKEITIE</sequence>
<dbReference type="SUPFAM" id="SSF49764">
    <property type="entry name" value="HSP20-like chaperones"/>
    <property type="match status" value="1"/>
</dbReference>
<dbReference type="Proteomes" id="UP000002019">
    <property type="component" value="Chromosome"/>
</dbReference>
<dbReference type="CDD" id="cd06464">
    <property type="entry name" value="ACD_sHsps-like"/>
    <property type="match status" value="1"/>
</dbReference>